<keyword evidence="10" id="KW-0998">Cell outer membrane</keyword>
<feature type="signal peptide" evidence="13">
    <location>
        <begin position="1"/>
        <end position="26"/>
    </location>
</feature>
<keyword evidence="16" id="KW-0675">Receptor</keyword>
<evidence type="ECO:0000256" key="13">
    <source>
        <dbReference type="SAM" id="SignalP"/>
    </source>
</evidence>
<feature type="domain" description="TonB-dependent receptor plug" evidence="15">
    <location>
        <begin position="83"/>
        <end position="189"/>
    </location>
</feature>
<evidence type="ECO:0000259" key="14">
    <source>
        <dbReference type="Pfam" id="PF00593"/>
    </source>
</evidence>
<gene>
    <name evidence="16" type="ORF">LZ519_02160</name>
</gene>
<evidence type="ECO:0000313" key="17">
    <source>
        <dbReference type="Proteomes" id="UP001165343"/>
    </source>
</evidence>
<dbReference type="InterPro" id="IPR012910">
    <property type="entry name" value="Plug_dom"/>
</dbReference>
<feature type="region of interest" description="Disordered" evidence="12">
    <location>
        <begin position="30"/>
        <end position="59"/>
    </location>
</feature>
<evidence type="ECO:0000259" key="15">
    <source>
        <dbReference type="Pfam" id="PF07715"/>
    </source>
</evidence>
<comment type="similarity">
    <text evidence="11">Belongs to the TonB-dependent receptor family.</text>
</comment>
<dbReference type="EMBL" id="JAMGBC010000001">
    <property type="protein sequence ID" value="MCL6678127.1"/>
    <property type="molecule type" value="Genomic_DNA"/>
</dbReference>
<evidence type="ECO:0000313" key="16">
    <source>
        <dbReference type="EMBL" id="MCL6678127.1"/>
    </source>
</evidence>
<evidence type="ECO:0000256" key="6">
    <source>
        <dbReference type="ARBA" id="ARBA00023004"/>
    </source>
</evidence>
<dbReference type="Pfam" id="PF00593">
    <property type="entry name" value="TonB_dep_Rec_b-barrel"/>
    <property type="match status" value="1"/>
</dbReference>
<evidence type="ECO:0000256" key="8">
    <source>
        <dbReference type="ARBA" id="ARBA00023077"/>
    </source>
</evidence>
<reference evidence="16" key="1">
    <citation type="submission" date="2022-05" db="EMBL/GenBank/DDBJ databases">
        <authorList>
            <person name="Jo J.-H."/>
            <person name="Im W.-T."/>
        </authorList>
    </citation>
    <scope>NUCLEOTIDE SEQUENCE</scope>
    <source>
        <strain evidence="16">RG327</strain>
    </source>
</reference>
<keyword evidence="7" id="KW-0406">Ion transport</keyword>
<dbReference type="Pfam" id="PF07715">
    <property type="entry name" value="Plug"/>
    <property type="match status" value="1"/>
</dbReference>
<feature type="compositionally biased region" description="Polar residues" evidence="12">
    <location>
        <begin position="30"/>
        <end position="48"/>
    </location>
</feature>
<comment type="subcellular location">
    <subcellularLocation>
        <location evidence="1">Cell outer membrane</location>
        <topology evidence="1">Multi-pass membrane protein</topology>
    </subcellularLocation>
</comment>
<keyword evidence="8 11" id="KW-0798">TonB box</keyword>
<keyword evidence="6" id="KW-0408">Iron</keyword>
<dbReference type="SUPFAM" id="SSF56935">
    <property type="entry name" value="Porins"/>
    <property type="match status" value="1"/>
</dbReference>
<proteinExistence type="inferred from homology"/>
<keyword evidence="2" id="KW-0813">Transport</keyword>
<evidence type="ECO:0000256" key="4">
    <source>
        <dbReference type="ARBA" id="ARBA00022496"/>
    </source>
</evidence>
<dbReference type="InterPro" id="IPR036942">
    <property type="entry name" value="Beta-barrel_TonB_sf"/>
</dbReference>
<dbReference type="PANTHER" id="PTHR32552:SF81">
    <property type="entry name" value="TONB-DEPENDENT OUTER MEMBRANE RECEPTOR"/>
    <property type="match status" value="1"/>
</dbReference>
<accession>A0ABT0RCZ2</accession>
<dbReference type="PROSITE" id="PS51257">
    <property type="entry name" value="PROKAR_LIPOPROTEIN"/>
    <property type="match status" value="1"/>
</dbReference>
<dbReference type="Gene3D" id="2.40.170.20">
    <property type="entry name" value="TonB-dependent receptor, beta-barrel domain"/>
    <property type="match status" value="1"/>
</dbReference>
<keyword evidence="4" id="KW-0410">Iron transport</keyword>
<evidence type="ECO:0000256" key="3">
    <source>
        <dbReference type="ARBA" id="ARBA00022452"/>
    </source>
</evidence>
<sequence length="775" mass="84438">MSHARLAVLFATTSLSCIALASPAFAQTDPTGTTPAVQPNNAAPNETTVESDKVSEGVAQAPQDQGVFSQDIVVTAQKRRERIQDVGISITALSGETIKTLNLSNMQQISQQVPNLQVSTWTPAFTTFNLRGISQNNFQDNLEAPVAVYMDEVYVGSMNALGLPMFDVERVEVLRGPQGTLFGRNATGGLIQFVSNAADETRLNGYVEGEVAEFDTRRLEGAIGGGITPGIRARIAGFWTKSDGWMKPGFNPILGRKALGRTSQGTDGWALRANVQADLTPDTLLSLTGFYSKDNDVPTGQYIVRFAGFDPNTGLGVDAGPPITGSVFRHASDEDTGFDRKVVSLTAKLTHRITDNVDFTYIGNYSKLDKNYIEDAGGGLTFFPFQTIAHHKQWSNEARLSGHAPRIRWQAGVYFLNMDFNGEFDASGEAITGDPDGRIQGLTDLKSKNWSIFGQGEYDFTPELTGIVGLRWSQDNKKIKFRSTAFNGALGLPDGFVFFDYASEIAANPQFAGDDHIDYGDIAARAQLNYKPSRDLLFYASYNRGIKGGNWSPSPSVVLADFKHKNEVLDSYELGVKSTIAPGTRLNAAIFYYDYHDYQAFSLTNLQPQVANSDATVKGAEIELFSRPVKNLDVALGAALLDSNVDFVPAVFPGTGTTDADLPQAPHFSLNALARYTVPVGFANLAFQVDGRYASKHFLEGTNSEVSFQKGYAVGNASISLTSNDERWQGILWVKNFTNTKYKVYNLDLGLAGFVEQMYAPPRQIGATLRFGFKG</sequence>
<name>A0ABT0RCZ2_9SPHN</name>
<evidence type="ECO:0000256" key="2">
    <source>
        <dbReference type="ARBA" id="ARBA00022448"/>
    </source>
</evidence>
<dbReference type="RefSeq" id="WP_249867097.1">
    <property type="nucleotide sequence ID" value="NZ_JAMGBC010000001.1"/>
</dbReference>
<keyword evidence="13" id="KW-0732">Signal</keyword>
<evidence type="ECO:0000256" key="11">
    <source>
        <dbReference type="RuleBase" id="RU003357"/>
    </source>
</evidence>
<dbReference type="Proteomes" id="UP001165343">
    <property type="component" value="Unassembled WGS sequence"/>
</dbReference>
<organism evidence="16 17">
    <name type="scientific">Sphingomonas anseongensis</name>
    <dbReference type="NCBI Taxonomy" id="2908207"/>
    <lineage>
        <taxon>Bacteria</taxon>
        <taxon>Pseudomonadati</taxon>
        <taxon>Pseudomonadota</taxon>
        <taxon>Alphaproteobacteria</taxon>
        <taxon>Sphingomonadales</taxon>
        <taxon>Sphingomonadaceae</taxon>
        <taxon>Sphingomonas</taxon>
    </lineage>
</organism>
<evidence type="ECO:0000256" key="10">
    <source>
        <dbReference type="ARBA" id="ARBA00023237"/>
    </source>
</evidence>
<dbReference type="PANTHER" id="PTHR32552">
    <property type="entry name" value="FERRICHROME IRON RECEPTOR-RELATED"/>
    <property type="match status" value="1"/>
</dbReference>
<keyword evidence="17" id="KW-1185">Reference proteome</keyword>
<evidence type="ECO:0000256" key="9">
    <source>
        <dbReference type="ARBA" id="ARBA00023136"/>
    </source>
</evidence>
<evidence type="ECO:0000256" key="12">
    <source>
        <dbReference type="SAM" id="MobiDB-lite"/>
    </source>
</evidence>
<feature type="domain" description="TonB-dependent receptor-like beta-barrel" evidence="14">
    <location>
        <begin position="292"/>
        <end position="736"/>
    </location>
</feature>
<dbReference type="InterPro" id="IPR000531">
    <property type="entry name" value="Beta-barrel_TonB"/>
</dbReference>
<feature type="chain" id="PRO_5045916108" evidence="13">
    <location>
        <begin position="27"/>
        <end position="775"/>
    </location>
</feature>
<keyword evidence="9 11" id="KW-0472">Membrane</keyword>
<protein>
    <submittedName>
        <fullName evidence="16">TonB-dependent receptor</fullName>
    </submittedName>
</protein>
<evidence type="ECO:0000256" key="1">
    <source>
        <dbReference type="ARBA" id="ARBA00004571"/>
    </source>
</evidence>
<keyword evidence="3" id="KW-1134">Transmembrane beta strand</keyword>
<comment type="caution">
    <text evidence="16">The sequence shown here is derived from an EMBL/GenBank/DDBJ whole genome shotgun (WGS) entry which is preliminary data.</text>
</comment>
<dbReference type="InterPro" id="IPR039426">
    <property type="entry name" value="TonB-dep_rcpt-like"/>
</dbReference>
<evidence type="ECO:0000256" key="5">
    <source>
        <dbReference type="ARBA" id="ARBA00022692"/>
    </source>
</evidence>
<evidence type="ECO:0000256" key="7">
    <source>
        <dbReference type="ARBA" id="ARBA00023065"/>
    </source>
</evidence>
<keyword evidence="5" id="KW-0812">Transmembrane</keyword>